<dbReference type="EMBL" id="MN740544">
    <property type="protein sequence ID" value="QHS77291.1"/>
    <property type="molecule type" value="Genomic_DNA"/>
</dbReference>
<proteinExistence type="predicted"/>
<name>A0A6C0ACH5_9ZZZZ</name>
<organism evidence="1">
    <name type="scientific">viral metagenome</name>
    <dbReference type="NCBI Taxonomy" id="1070528"/>
    <lineage>
        <taxon>unclassified sequences</taxon>
        <taxon>metagenomes</taxon>
        <taxon>organismal metagenomes</taxon>
    </lineage>
</organism>
<protein>
    <submittedName>
        <fullName evidence="1">Uncharacterized protein</fullName>
    </submittedName>
</protein>
<dbReference type="AlphaFoldDB" id="A0A6C0ACH5"/>
<reference evidence="1" key="1">
    <citation type="journal article" date="2020" name="Nature">
        <title>Giant virus diversity and host interactions through global metagenomics.</title>
        <authorList>
            <person name="Schulz F."/>
            <person name="Roux S."/>
            <person name="Paez-Espino D."/>
            <person name="Jungbluth S."/>
            <person name="Walsh D.A."/>
            <person name="Denef V.J."/>
            <person name="McMahon K.D."/>
            <person name="Konstantinidis K.T."/>
            <person name="Eloe-Fadrosh E.A."/>
            <person name="Kyrpides N.C."/>
            <person name="Woyke T."/>
        </authorList>
    </citation>
    <scope>NUCLEOTIDE SEQUENCE</scope>
    <source>
        <strain evidence="1">GVMAG-S-1004661-13</strain>
    </source>
</reference>
<accession>A0A6C0ACH5</accession>
<sequence length="74" mass="8852">MDVKVMLNSSPAWVFEQTIQGKLHSFNHHPARMRYCNKRIYLTWARHGEIYADGYAEYCMIEKNTKKIKYVINI</sequence>
<evidence type="ECO:0000313" key="1">
    <source>
        <dbReference type="EMBL" id="QHS77291.1"/>
    </source>
</evidence>